<dbReference type="PRINTS" id="PR00169">
    <property type="entry name" value="KCHANNEL"/>
</dbReference>
<dbReference type="AlphaFoldDB" id="X0TDM6"/>
<comment type="caution">
    <text evidence="10">The sequence shown here is derived from an EMBL/GenBank/DDBJ whole genome shotgun (WGS) entry which is preliminary data.</text>
</comment>
<comment type="subcellular location">
    <subcellularLocation>
        <location evidence="1">Membrane</location>
        <topology evidence="1">Multi-pass membrane protein</topology>
    </subcellularLocation>
</comment>
<evidence type="ECO:0000256" key="2">
    <source>
        <dbReference type="ARBA" id="ARBA00022448"/>
    </source>
</evidence>
<evidence type="ECO:0000256" key="4">
    <source>
        <dbReference type="ARBA" id="ARBA00022989"/>
    </source>
</evidence>
<name>X0TDM6_9ZZZZ</name>
<dbReference type="GO" id="GO:0008076">
    <property type="term" value="C:voltage-gated potassium channel complex"/>
    <property type="evidence" value="ECO:0007669"/>
    <property type="project" value="InterPro"/>
</dbReference>
<protein>
    <recommendedName>
        <fullName evidence="9">Potassium channel domain-containing protein</fullName>
    </recommendedName>
</protein>
<feature type="domain" description="Potassium channel" evidence="9">
    <location>
        <begin position="31"/>
        <end position="98"/>
    </location>
</feature>
<evidence type="ECO:0000256" key="6">
    <source>
        <dbReference type="ARBA" id="ARBA00023136"/>
    </source>
</evidence>
<dbReference type="Pfam" id="PF07885">
    <property type="entry name" value="Ion_trans_2"/>
    <property type="match status" value="1"/>
</dbReference>
<feature type="transmembrane region" description="Helical" evidence="8">
    <location>
        <begin position="26"/>
        <end position="44"/>
    </location>
</feature>
<evidence type="ECO:0000256" key="8">
    <source>
        <dbReference type="SAM" id="Phobius"/>
    </source>
</evidence>
<dbReference type="InterPro" id="IPR013099">
    <property type="entry name" value="K_chnl_dom"/>
</dbReference>
<keyword evidence="4 8" id="KW-1133">Transmembrane helix</keyword>
<sequence>MARNFFVFRAARSFYRNLSRENLPKLVLFVSLLVILGGVFVFVAETGANPGKFGRLFDSIWWAFVTITTVGYGDRVPITPLGRVLAIVLMLMGIVTISTLP</sequence>
<dbReference type="SUPFAM" id="SSF81324">
    <property type="entry name" value="Voltage-gated potassium channels"/>
    <property type="match status" value="1"/>
</dbReference>
<proteinExistence type="predicted"/>
<dbReference type="GO" id="GO:0001508">
    <property type="term" value="P:action potential"/>
    <property type="evidence" value="ECO:0007669"/>
    <property type="project" value="TreeGrafter"/>
</dbReference>
<evidence type="ECO:0000313" key="10">
    <source>
        <dbReference type="EMBL" id="GAF74155.1"/>
    </source>
</evidence>
<keyword evidence="6 8" id="KW-0472">Membrane</keyword>
<feature type="non-terminal residue" evidence="10">
    <location>
        <position position="101"/>
    </location>
</feature>
<feature type="transmembrane region" description="Helical" evidence="8">
    <location>
        <begin position="80"/>
        <end position="100"/>
    </location>
</feature>
<evidence type="ECO:0000256" key="1">
    <source>
        <dbReference type="ARBA" id="ARBA00004141"/>
    </source>
</evidence>
<keyword evidence="7" id="KW-0407">Ion channel</keyword>
<accession>X0TDM6</accession>
<gene>
    <name evidence="10" type="ORF">S01H1_15542</name>
</gene>
<evidence type="ECO:0000256" key="3">
    <source>
        <dbReference type="ARBA" id="ARBA00022692"/>
    </source>
</evidence>
<evidence type="ECO:0000256" key="7">
    <source>
        <dbReference type="ARBA" id="ARBA00023303"/>
    </source>
</evidence>
<reference evidence="10" key="1">
    <citation type="journal article" date="2014" name="Front. Microbiol.">
        <title>High frequency of phylogenetically diverse reductive dehalogenase-homologous genes in deep subseafloor sedimentary metagenomes.</title>
        <authorList>
            <person name="Kawai M."/>
            <person name="Futagami T."/>
            <person name="Toyoda A."/>
            <person name="Takaki Y."/>
            <person name="Nishi S."/>
            <person name="Hori S."/>
            <person name="Arai W."/>
            <person name="Tsubouchi T."/>
            <person name="Morono Y."/>
            <person name="Uchiyama I."/>
            <person name="Ito T."/>
            <person name="Fujiyama A."/>
            <person name="Inagaki F."/>
            <person name="Takami H."/>
        </authorList>
    </citation>
    <scope>NUCLEOTIDE SEQUENCE</scope>
    <source>
        <strain evidence="10">Expedition CK06-06</strain>
    </source>
</reference>
<evidence type="ECO:0000259" key="9">
    <source>
        <dbReference type="Pfam" id="PF07885"/>
    </source>
</evidence>
<evidence type="ECO:0000256" key="5">
    <source>
        <dbReference type="ARBA" id="ARBA00023065"/>
    </source>
</evidence>
<dbReference type="InterPro" id="IPR028325">
    <property type="entry name" value="VG_K_chnl"/>
</dbReference>
<keyword evidence="3 8" id="KW-0812">Transmembrane</keyword>
<dbReference type="Gene3D" id="1.10.287.70">
    <property type="match status" value="1"/>
</dbReference>
<keyword evidence="5" id="KW-0406">Ion transport</keyword>
<dbReference type="PANTHER" id="PTHR11537">
    <property type="entry name" value="VOLTAGE-GATED POTASSIUM CHANNEL"/>
    <property type="match status" value="1"/>
</dbReference>
<dbReference type="GO" id="GO:0005249">
    <property type="term" value="F:voltage-gated potassium channel activity"/>
    <property type="evidence" value="ECO:0007669"/>
    <property type="project" value="InterPro"/>
</dbReference>
<dbReference type="PANTHER" id="PTHR11537:SF254">
    <property type="entry name" value="POTASSIUM VOLTAGE-GATED CHANNEL PROTEIN SHAB"/>
    <property type="match status" value="1"/>
</dbReference>
<keyword evidence="2" id="KW-0813">Transport</keyword>
<dbReference type="EMBL" id="BARS01008113">
    <property type="protein sequence ID" value="GAF74155.1"/>
    <property type="molecule type" value="Genomic_DNA"/>
</dbReference>
<organism evidence="10">
    <name type="scientific">marine sediment metagenome</name>
    <dbReference type="NCBI Taxonomy" id="412755"/>
    <lineage>
        <taxon>unclassified sequences</taxon>
        <taxon>metagenomes</taxon>
        <taxon>ecological metagenomes</taxon>
    </lineage>
</organism>